<dbReference type="EMBL" id="GEGO01004189">
    <property type="protein sequence ID" value="JAR91215.1"/>
    <property type="molecule type" value="Transcribed_RNA"/>
</dbReference>
<feature type="non-terminal residue" evidence="1">
    <location>
        <position position="1"/>
    </location>
</feature>
<sequence>DLALCPRFDQLAFRKELIQQLFVIIRNRSTTHPWPSTTCATSLKKIQKRRNCKKYYKETTIEHKTNLFFSTCEVYLGLTTAHNCFMEWYRRHGT</sequence>
<reference evidence="1" key="1">
    <citation type="journal article" date="2018" name="PLoS Negl. Trop. Dis.">
        <title>Sialome diversity of ticks revealed by RNAseq of single tick salivary glands.</title>
        <authorList>
            <person name="Perner J."/>
            <person name="Kropackova S."/>
            <person name="Kopacek P."/>
            <person name="Ribeiro J.M."/>
        </authorList>
    </citation>
    <scope>NUCLEOTIDE SEQUENCE</scope>
    <source>
        <strain evidence="1">Siblings of single egg batch collected in Ceske Budejovice</strain>
        <tissue evidence="1">Salivary glands</tissue>
    </source>
</reference>
<accession>A0A147BLN6</accession>
<proteinExistence type="predicted"/>
<name>A0A147BLN6_IXORI</name>
<organism evidence="1">
    <name type="scientific">Ixodes ricinus</name>
    <name type="common">Common tick</name>
    <name type="synonym">Acarus ricinus</name>
    <dbReference type="NCBI Taxonomy" id="34613"/>
    <lineage>
        <taxon>Eukaryota</taxon>
        <taxon>Metazoa</taxon>
        <taxon>Ecdysozoa</taxon>
        <taxon>Arthropoda</taxon>
        <taxon>Chelicerata</taxon>
        <taxon>Arachnida</taxon>
        <taxon>Acari</taxon>
        <taxon>Parasitiformes</taxon>
        <taxon>Ixodida</taxon>
        <taxon>Ixodoidea</taxon>
        <taxon>Ixodidae</taxon>
        <taxon>Ixodinae</taxon>
        <taxon>Ixodes</taxon>
    </lineage>
</organism>
<dbReference type="AlphaFoldDB" id="A0A147BLN6"/>
<protein>
    <submittedName>
        <fullName evidence="1">Putative tick transposon</fullName>
    </submittedName>
</protein>
<evidence type="ECO:0000313" key="1">
    <source>
        <dbReference type="EMBL" id="JAR91215.1"/>
    </source>
</evidence>